<proteinExistence type="predicted"/>
<evidence type="ECO:0000259" key="1">
    <source>
        <dbReference type="Pfam" id="PF09414"/>
    </source>
</evidence>
<dbReference type="Gene3D" id="3.30.1490.70">
    <property type="match status" value="1"/>
</dbReference>
<name>A0A7C9JAY4_9ACTN</name>
<accession>A0A7C9JAY4</accession>
<protein>
    <recommendedName>
        <fullName evidence="1">RNA ligase domain-containing protein</fullName>
    </recommendedName>
</protein>
<keyword evidence="3" id="KW-1185">Reference proteome</keyword>
<reference evidence="2 3" key="1">
    <citation type="submission" date="2020-01" db="EMBL/GenBank/DDBJ databases">
        <title>Herbidospora sp. NEAU-GS84 nov., a novel actinomycete isolated from soil.</title>
        <authorList>
            <person name="Han L."/>
        </authorList>
    </citation>
    <scope>NUCLEOTIDE SEQUENCE [LARGE SCALE GENOMIC DNA]</scope>
    <source>
        <strain evidence="2 3">NEAU-GS84</strain>
    </source>
</reference>
<gene>
    <name evidence="2" type="ORF">GT755_09530</name>
</gene>
<dbReference type="Proteomes" id="UP000479526">
    <property type="component" value="Unassembled WGS sequence"/>
</dbReference>
<dbReference type="Pfam" id="PF09414">
    <property type="entry name" value="RNA_ligase"/>
    <property type="match status" value="1"/>
</dbReference>
<evidence type="ECO:0000313" key="2">
    <source>
        <dbReference type="EMBL" id="NAS21924.1"/>
    </source>
</evidence>
<dbReference type="EMBL" id="WXEW01000003">
    <property type="protein sequence ID" value="NAS21924.1"/>
    <property type="molecule type" value="Genomic_DNA"/>
</dbReference>
<dbReference type="InterPro" id="IPR021122">
    <property type="entry name" value="RNA_ligase_dom_REL/Rnl2"/>
</dbReference>
<dbReference type="AlphaFoldDB" id="A0A7C9JAY4"/>
<dbReference type="RefSeq" id="WP_161479375.1">
    <property type="nucleotide sequence ID" value="NZ_WXEW01000003.1"/>
</dbReference>
<dbReference type="SUPFAM" id="SSF56091">
    <property type="entry name" value="DNA ligase/mRNA capping enzyme, catalytic domain"/>
    <property type="match status" value="1"/>
</dbReference>
<feature type="domain" description="RNA ligase" evidence="1">
    <location>
        <begin position="20"/>
        <end position="213"/>
    </location>
</feature>
<organism evidence="2 3">
    <name type="scientific">Herbidospora solisilvae</name>
    <dbReference type="NCBI Taxonomy" id="2696284"/>
    <lineage>
        <taxon>Bacteria</taxon>
        <taxon>Bacillati</taxon>
        <taxon>Actinomycetota</taxon>
        <taxon>Actinomycetes</taxon>
        <taxon>Streptosporangiales</taxon>
        <taxon>Streptosporangiaceae</taxon>
        <taxon>Herbidospora</taxon>
    </lineage>
</organism>
<evidence type="ECO:0000313" key="3">
    <source>
        <dbReference type="Proteomes" id="UP000479526"/>
    </source>
</evidence>
<dbReference type="Gene3D" id="3.30.470.30">
    <property type="entry name" value="DNA ligase/mRNA capping enzyme"/>
    <property type="match status" value="1"/>
</dbReference>
<comment type="caution">
    <text evidence="2">The sequence shown here is derived from an EMBL/GenBank/DDBJ whole genome shotgun (WGS) entry which is preliminary data.</text>
</comment>
<sequence>MWYPKIEQRFGDGPLPGGIWVAEEKVHGAHFALVSDGTTTRPAGRRGVLQEERFEAFFGVTRLWPFLATAAAAAARMVGAELILYGELAGGGYSHPEVAPISELNPVQTGVWYGPDLLWLAFDGAVRSGSGTRWLGRDELVSLVEPVGLSCVPVLGRGRRQDLLDLPADFPSLVPQMLGLPEVTDNRAEGYVVKPSGPWDTAVRGPRPALKVKQPGFAEDARYDGSRPFIPPSDGLPGWLLAAAVERLTPPRADAAWSKLGPGASAADLTSELVNDLLADLSDDLGGLEESEWKPLGATLTPAAHLLVSARKATYVQ</sequence>